<dbReference type="Pfam" id="PF13577">
    <property type="entry name" value="SnoaL_4"/>
    <property type="match status" value="1"/>
</dbReference>
<keyword evidence="3" id="KW-1185">Reference proteome</keyword>
<dbReference type="RefSeq" id="XP_046078422.1">
    <property type="nucleotide sequence ID" value="XM_046214960.1"/>
</dbReference>
<sequence length="155" mass="17260">MSTIALESLTLREAITDALYRCIVGLDTADFALFKSAWLVDDPETAFVLLDTSLIGFDNINEHMYKKIAPLQTTHTTSNIRIDVKDGAKEATATSHFIAQHFREGEGLDPTTKHLLTGGVYFVDFVKDDADGLWKVKKWDVRVSWLEGDAAIVGR</sequence>
<dbReference type="EMBL" id="JAJTJA010000001">
    <property type="protein sequence ID" value="KAH8705801.1"/>
    <property type="molecule type" value="Genomic_DNA"/>
</dbReference>
<dbReference type="Proteomes" id="UP001201262">
    <property type="component" value="Unassembled WGS sequence"/>
</dbReference>
<dbReference type="SUPFAM" id="SSF54427">
    <property type="entry name" value="NTF2-like"/>
    <property type="match status" value="1"/>
</dbReference>
<proteinExistence type="predicted"/>
<name>A0AAD4L3A1_9EURO</name>
<evidence type="ECO:0000259" key="1">
    <source>
        <dbReference type="Pfam" id="PF13577"/>
    </source>
</evidence>
<gene>
    <name evidence="2" type="ORF">BGW36DRAFT_368191</name>
</gene>
<dbReference type="Gene3D" id="3.10.450.50">
    <property type="match status" value="1"/>
</dbReference>
<reference evidence="2" key="1">
    <citation type="submission" date="2021-12" db="EMBL/GenBank/DDBJ databases">
        <title>Convergent genome expansion in fungi linked to evolution of root-endophyte symbiosis.</title>
        <authorList>
            <consortium name="DOE Joint Genome Institute"/>
            <person name="Ke Y.-H."/>
            <person name="Bonito G."/>
            <person name="Liao H.-L."/>
            <person name="Looney B."/>
            <person name="Rojas-Flechas A."/>
            <person name="Nash J."/>
            <person name="Hameed K."/>
            <person name="Schadt C."/>
            <person name="Martin F."/>
            <person name="Crous P.W."/>
            <person name="Miettinen O."/>
            <person name="Magnuson J.K."/>
            <person name="Labbe J."/>
            <person name="Jacobson D."/>
            <person name="Doktycz M.J."/>
            <person name="Veneault-Fourrey C."/>
            <person name="Kuo A."/>
            <person name="Mondo S."/>
            <person name="Calhoun S."/>
            <person name="Riley R."/>
            <person name="Ohm R."/>
            <person name="LaButti K."/>
            <person name="Andreopoulos B."/>
            <person name="Pangilinan J."/>
            <person name="Nolan M."/>
            <person name="Tritt A."/>
            <person name="Clum A."/>
            <person name="Lipzen A."/>
            <person name="Daum C."/>
            <person name="Barry K."/>
            <person name="Grigoriev I.V."/>
            <person name="Vilgalys R."/>
        </authorList>
    </citation>
    <scope>NUCLEOTIDE SEQUENCE</scope>
    <source>
        <strain evidence="2">PMI_201</strain>
    </source>
</reference>
<feature type="domain" description="SnoaL-like" evidence="1">
    <location>
        <begin position="8"/>
        <end position="139"/>
    </location>
</feature>
<dbReference type="InterPro" id="IPR032710">
    <property type="entry name" value="NTF2-like_dom_sf"/>
</dbReference>
<comment type="caution">
    <text evidence="2">The sequence shown here is derived from an EMBL/GenBank/DDBJ whole genome shotgun (WGS) entry which is preliminary data.</text>
</comment>
<accession>A0AAD4L3A1</accession>
<protein>
    <recommendedName>
        <fullName evidence="1">SnoaL-like domain-containing protein</fullName>
    </recommendedName>
</protein>
<evidence type="ECO:0000313" key="2">
    <source>
        <dbReference type="EMBL" id="KAH8705801.1"/>
    </source>
</evidence>
<evidence type="ECO:0000313" key="3">
    <source>
        <dbReference type="Proteomes" id="UP001201262"/>
    </source>
</evidence>
<dbReference type="GeneID" id="70245247"/>
<organism evidence="2 3">
    <name type="scientific">Talaromyces proteolyticus</name>
    <dbReference type="NCBI Taxonomy" id="1131652"/>
    <lineage>
        <taxon>Eukaryota</taxon>
        <taxon>Fungi</taxon>
        <taxon>Dikarya</taxon>
        <taxon>Ascomycota</taxon>
        <taxon>Pezizomycotina</taxon>
        <taxon>Eurotiomycetes</taxon>
        <taxon>Eurotiomycetidae</taxon>
        <taxon>Eurotiales</taxon>
        <taxon>Trichocomaceae</taxon>
        <taxon>Talaromyces</taxon>
        <taxon>Talaromyces sect. Bacilispori</taxon>
    </lineage>
</organism>
<dbReference type="AlphaFoldDB" id="A0AAD4L3A1"/>
<dbReference type="InterPro" id="IPR037401">
    <property type="entry name" value="SnoaL-like"/>
</dbReference>